<comment type="subcellular location">
    <subcellularLocation>
        <location evidence="1">Membrane</location>
        <topology evidence="1">Multi-pass membrane protein</topology>
    </subcellularLocation>
</comment>
<dbReference type="Pfam" id="PF02683">
    <property type="entry name" value="DsbD_TM"/>
    <property type="match status" value="1"/>
</dbReference>
<proteinExistence type="inferred from homology"/>
<reference evidence="9 11" key="3">
    <citation type="journal article" date="2020" name="Biotechnol. Biofuels">
        <title>New insights from the biogas microbiome by comprehensive genome-resolved metagenomics of nearly 1600 species originating from multiple anaerobic digesters.</title>
        <authorList>
            <person name="Campanaro S."/>
            <person name="Treu L."/>
            <person name="Rodriguez-R L.M."/>
            <person name="Kovalovszki A."/>
            <person name="Ziels R.M."/>
            <person name="Maus I."/>
            <person name="Zhu X."/>
            <person name="Kougias P.G."/>
            <person name="Basile A."/>
            <person name="Luo G."/>
            <person name="Schluter A."/>
            <person name="Konstantinidis K.T."/>
            <person name="Angelidaki I."/>
        </authorList>
    </citation>
    <scope>NUCLEOTIDE SEQUENCE [LARGE SCALE GENOMIC DNA]</scope>
    <source>
        <strain evidence="9">AS22ysBPME_46</strain>
    </source>
</reference>
<evidence type="ECO:0000313" key="9">
    <source>
        <dbReference type="EMBL" id="NLK32536.1"/>
    </source>
</evidence>
<feature type="transmembrane region" description="Helical" evidence="6">
    <location>
        <begin position="129"/>
        <end position="155"/>
    </location>
</feature>
<keyword evidence="3 6" id="KW-0812">Transmembrane</keyword>
<dbReference type="InterPro" id="IPR051790">
    <property type="entry name" value="Cytochrome_c-biogenesis_DsbD"/>
</dbReference>
<dbReference type="Proteomes" id="UP000053087">
    <property type="component" value="Chromosome"/>
</dbReference>
<keyword evidence="4 6" id="KW-1133">Transmembrane helix</keyword>
<feature type="domain" description="Cytochrome C biogenesis protein transmembrane" evidence="7">
    <location>
        <begin position="17"/>
        <end position="219"/>
    </location>
</feature>
<dbReference type="GeneID" id="53687850"/>
<keyword evidence="10" id="KW-1185">Reference proteome</keyword>
<protein>
    <submittedName>
        <fullName evidence="8">Cytochrome c biogenesis protein CcdA</fullName>
    </submittedName>
</protein>
<organism evidence="8 10">
    <name type="scientific">Methanosarcina flavescens</name>
    <dbReference type="NCBI Taxonomy" id="1715806"/>
    <lineage>
        <taxon>Archaea</taxon>
        <taxon>Methanobacteriati</taxon>
        <taxon>Methanobacteriota</taxon>
        <taxon>Stenosarchaea group</taxon>
        <taxon>Methanomicrobia</taxon>
        <taxon>Methanosarcinales</taxon>
        <taxon>Methanosarcinaceae</taxon>
        <taxon>Methanosarcina</taxon>
    </lineage>
</organism>
<reference evidence="8 10" key="1">
    <citation type="journal article" date="2016" name="Int. J. Syst. Evol. Microbiol.">
        <title>Methanosarcina flavescens sp. nov., a methanogenic archaeon isolated from a full-scale anaerobic digester.</title>
        <authorList>
            <person name="Kern T."/>
            <person name="Fischer M.A."/>
            <person name="Deppenmeier U."/>
            <person name="Schmitz R.A."/>
            <person name="Rother M."/>
        </authorList>
    </citation>
    <scope>NUCLEOTIDE SEQUENCE [LARGE SCALE GENOMIC DNA]</scope>
    <source>
        <strain evidence="8 10">E03.2</strain>
    </source>
</reference>
<evidence type="ECO:0000313" key="8">
    <source>
        <dbReference type="EMBL" id="AYK14978.1"/>
    </source>
</evidence>
<sequence length="227" mass="24237">MFYDVISPQAAFGTGIINILAAFAAGILSVFSPCILPLLPAVLATSAGRGKLRPFAIVIGVSISFTIMGVVTSAFGAAFQTYINQLKILAGNFILLMGIAILFNISLFNVFSRFPLLSGMNGEGSLSGLLLGFSLGVLWIPCVGPFLASILTMVALEGNLANGAFTLSIYSLGFAMPMLLLAYSAHFSSSRIRLISRWDAILKKGAGIVLILVGLWMIRQNHIQWFI</sequence>
<feature type="transmembrane region" description="Helical" evidence="6">
    <location>
        <begin position="20"/>
        <end position="43"/>
    </location>
</feature>
<dbReference type="EMBL" id="JAAYQL010000039">
    <property type="protein sequence ID" value="NLK32536.1"/>
    <property type="molecule type" value="Genomic_DNA"/>
</dbReference>
<dbReference type="AlphaFoldDB" id="A0A660HRU5"/>
<evidence type="ECO:0000256" key="2">
    <source>
        <dbReference type="ARBA" id="ARBA00006143"/>
    </source>
</evidence>
<dbReference type="OrthoDB" id="115386at2157"/>
<evidence type="ECO:0000256" key="3">
    <source>
        <dbReference type="ARBA" id="ARBA00022692"/>
    </source>
</evidence>
<dbReference type="PANTHER" id="PTHR31272">
    <property type="entry name" value="CYTOCHROME C-TYPE BIOGENESIS PROTEIN HI_1454-RELATED"/>
    <property type="match status" value="1"/>
</dbReference>
<feature type="transmembrane region" description="Helical" evidence="6">
    <location>
        <begin position="167"/>
        <end position="188"/>
    </location>
</feature>
<gene>
    <name evidence="8" type="ORF">AOB57_006990</name>
    <name evidence="9" type="ORF">GX302_06785</name>
</gene>
<accession>A0A660HRU5</accession>
<dbReference type="PANTHER" id="PTHR31272:SF9">
    <property type="entry name" value="BLL1027 PROTEIN"/>
    <property type="match status" value="1"/>
</dbReference>
<reference evidence="8" key="2">
    <citation type="submission" date="2018-10" db="EMBL/GenBank/DDBJ databases">
        <authorList>
            <person name="Fischer M.A."/>
            <person name="Kern T."/>
            <person name="Deppenmeier U."/>
            <person name="Schmitz R.A."/>
            <person name="Rother M."/>
        </authorList>
    </citation>
    <scope>NUCLEOTIDE SEQUENCE</scope>
    <source>
        <strain evidence="8">E03.2</strain>
    </source>
</reference>
<dbReference type="Proteomes" id="UP000585579">
    <property type="component" value="Unassembled WGS sequence"/>
</dbReference>
<dbReference type="KEGG" id="mfz:AOB57_006990"/>
<evidence type="ECO:0000259" key="7">
    <source>
        <dbReference type="Pfam" id="PF02683"/>
    </source>
</evidence>
<dbReference type="InterPro" id="IPR003834">
    <property type="entry name" value="Cyt_c_assmbl_TM_dom"/>
</dbReference>
<comment type="similarity">
    <text evidence="2">Belongs to the DsbD family.</text>
</comment>
<name>A0A660HRU5_9EURY</name>
<evidence type="ECO:0000256" key="4">
    <source>
        <dbReference type="ARBA" id="ARBA00022989"/>
    </source>
</evidence>
<keyword evidence="5 6" id="KW-0472">Membrane</keyword>
<evidence type="ECO:0000256" key="6">
    <source>
        <dbReference type="SAM" id="Phobius"/>
    </source>
</evidence>
<evidence type="ECO:0000256" key="1">
    <source>
        <dbReference type="ARBA" id="ARBA00004141"/>
    </source>
</evidence>
<dbReference type="GO" id="GO:0017004">
    <property type="term" value="P:cytochrome complex assembly"/>
    <property type="evidence" value="ECO:0007669"/>
    <property type="project" value="InterPro"/>
</dbReference>
<feature type="transmembrane region" description="Helical" evidence="6">
    <location>
        <begin position="200"/>
        <end position="218"/>
    </location>
</feature>
<dbReference type="EMBL" id="CP032683">
    <property type="protein sequence ID" value="AYK14978.1"/>
    <property type="molecule type" value="Genomic_DNA"/>
</dbReference>
<evidence type="ECO:0000256" key="5">
    <source>
        <dbReference type="ARBA" id="ARBA00023136"/>
    </source>
</evidence>
<evidence type="ECO:0000313" key="10">
    <source>
        <dbReference type="Proteomes" id="UP000053087"/>
    </source>
</evidence>
<feature type="transmembrane region" description="Helical" evidence="6">
    <location>
        <begin position="89"/>
        <end position="108"/>
    </location>
</feature>
<dbReference type="GO" id="GO:0016020">
    <property type="term" value="C:membrane"/>
    <property type="evidence" value="ECO:0007669"/>
    <property type="project" value="UniProtKB-SubCell"/>
</dbReference>
<evidence type="ECO:0000313" key="11">
    <source>
        <dbReference type="Proteomes" id="UP000585579"/>
    </source>
</evidence>
<dbReference type="RefSeq" id="WP_054299774.1">
    <property type="nucleotide sequence ID" value="NZ_CP032683.1"/>
</dbReference>
<feature type="transmembrane region" description="Helical" evidence="6">
    <location>
        <begin position="55"/>
        <end position="83"/>
    </location>
</feature>